<evidence type="ECO:0000256" key="3">
    <source>
        <dbReference type="ARBA" id="ARBA00022691"/>
    </source>
</evidence>
<dbReference type="GO" id="GO:0032259">
    <property type="term" value="P:methylation"/>
    <property type="evidence" value="ECO:0007669"/>
    <property type="project" value="UniProtKB-KW"/>
</dbReference>
<accession>A0ABS1JWD9</accession>
<dbReference type="InterPro" id="IPR041698">
    <property type="entry name" value="Methyltransf_25"/>
</dbReference>
<dbReference type="Pfam" id="PF13649">
    <property type="entry name" value="Methyltransf_25"/>
    <property type="match status" value="1"/>
</dbReference>
<keyword evidence="1 5" id="KW-0489">Methyltransferase</keyword>
<evidence type="ECO:0000313" key="6">
    <source>
        <dbReference type="Proteomes" id="UP000622707"/>
    </source>
</evidence>
<comment type="caution">
    <text evidence="5">The sequence shown here is derived from an EMBL/GenBank/DDBJ whole genome shotgun (WGS) entry which is preliminary data.</text>
</comment>
<dbReference type="GO" id="GO:0008168">
    <property type="term" value="F:methyltransferase activity"/>
    <property type="evidence" value="ECO:0007669"/>
    <property type="project" value="UniProtKB-KW"/>
</dbReference>
<reference evidence="5 6" key="1">
    <citation type="journal article" date="2017" name="Int. J. Syst. Evol. Microbiol.">
        <title>Ramlibacter alkalitolerans sp. nov., alkali-tolerant bacterium isolated from soil of ginseng.</title>
        <authorList>
            <person name="Lee D.H."/>
            <person name="Cha C.J."/>
        </authorList>
    </citation>
    <scope>NUCLEOTIDE SEQUENCE [LARGE SCALE GENOMIC DNA]</scope>
    <source>
        <strain evidence="5 6">KACC 19305</strain>
    </source>
</reference>
<name>A0ABS1JWD9_9BURK</name>
<dbReference type="InterPro" id="IPR029063">
    <property type="entry name" value="SAM-dependent_MTases_sf"/>
</dbReference>
<evidence type="ECO:0000313" key="5">
    <source>
        <dbReference type="EMBL" id="MBL0428451.1"/>
    </source>
</evidence>
<dbReference type="PANTHER" id="PTHR43464:SF19">
    <property type="entry name" value="UBIQUINONE BIOSYNTHESIS O-METHYLTRANSFERASE, MITOCHONDRIAL"/>
    <property type="match status" value="1"/>
</dbReference>
<dbReference type="EMBL" id="JAEQND010000018">
    <property type="protein sequence ID" value="MBL0428451.1"/>
    <property type="molecule type" value="Genomic_DNA"/>
</dbReference>
<proteinExistence type="predicted"/>
<organism evidence="5 6">
    <name type="scientific">Ramlibacter alkalitolerans</name>
    <dbReference type="NCBI Taxonomy" id="2039631"/>
    <lineage>
        <taxon>Bacteria</taxon>
        <taxon>Pseudomonadati</taxon>
        <taxon>Pseudomonadota</taxon>
        <taxon>Betaproteobacteria</taxon>
        <taxon>Burkholderiales</taxon>
        <taxon>Comamonadaceae</taxon>
        <taxon>Ramlibacter</taxon>
    </lineage>
</organism>
<keyword evidence="3" id="KW-0949">S-adenosyl-L-methionine</keyword>
<evidence type="ECO:0000256" key="2">
    <source>
        <dbReference type="ARBA" id="ARBA00022679"/>
    </source>
</evidence>
<keyword evidence="6" id="KW-1185">Reference proteome</keyword>
<dbReference type="Gene3D" id="3.40.50.150">
    <property type="entry name" value="Vaccinia Virus protein VP39"/>
    <property type="match status" value="1"/>
</dbReference>
<dbReference type="Proteomes" id="UP000622707">
    <property type="component" value="Unassembled WGS sequence"/>
</dbReference>
<feature type="domain" description="Methyltransferase" evidence="4">
    <location>
        <begin position="53"/>
        <end position="146"/>
    </location>
</feature>
<dbReference type="SUPFAM" id="SSF53335">
    <property type="entry name" value="S-adenosyl-L-methionine-dependent methyltransferases"/>
    <property type="match status" value="1"/>
</dbReference>
<dbReference type="CDD" id="cd02440">
    <property type="entry name" value="AdoMet_MTases"/>
    <property type="match status" value="1"/>
</dbReference>
<protein>
    <submittedName>
        <fullName evidence="5">Methyltransferase domain-containing protein</fullName>
    </submittedName>
</protein>
<gene>
    <name evidence="5" type="ORF">JI746_25325</name>
</gene>
<sequence length="213" mass="23147">MQVPPGRGRRPDAGLAVAQYRRRAEHYDLELIAFEPVRRAAIARLELRQGAAVIDVGCGTGLSFAPLKERIGPAGRIVGIDPSPEMLAQARRRMQRHRWSGIELVEATAQSAVLHGRADAALFHFTHDVLQDEAALDNVLAHLKSGARVAAAGLQWGPAWSLPVNLFVLGAALYSVTCLAGLERPWRLLTARLRDAQVHTPPVGGYYIACGRV</sequence>
<evidence type="ECO:0000259" key="4">
    <source>
        <dbReference type="Pfam" id="PF13649"/>
    </source>
</evidence>
<evidence type="ECO:0000256" key="1">
    <source>
        <dbReference type="ARBA" id="ARBA00022603"/>
    </source>
</evidence>
<dbReference type="RefSeq" id="WP_201693088.1">
    <property type="nucleotide sequence ID" value="NZ_JAEQND010000018.1"/>
</dbReference>
<keyword evidence="2" id="KW-0808">Transferase</keyword>
<dbReference type="PANTHER" id="PTHR43464">
    <property type="entry name" value="METHYLTRANSFERASE"/>
    <property type="match status" value="1"/>
</dbReference>